<dbReference type="RefSeq" id="WP_378213589.1">
    <property type="nucleotide sequence ID" value="NZ_JBHLZP010001044.1"/>
</dbReference>
<evidence type="ECO:0000313" key="2">
    <source>
        <dbReference type="EMBL" id="MFB9840358.1"/>
    </source>
</evidence>
<gene>
    <name evidence="2" type="ORF">ACFFNX_50255</name>
</gene>
<organism evidence="2 3">
    <name type="scientific">Actinoallomurus acaciae</name>
    <dbReference type="NCBI Taxonomy" id="502577"/>
    <lineage>
        <taxon>Bacteria</taxon>
        <taxon>Bacillati</taxon>
        <taxon>Actinomycetota</taxon>
        <taxon>Actinomycetes</taxon>
        <taxon>Streptosporangiales</taxon>
        <taxon>Thermomonosporaceae</taxon>
        <taxon>Actinoallomurus</taxon>
    </lineage>
</organism>
<dbReference type="Pfam" id="PF20058">
    <property type="entry name" value="DUF6457"/>
    <property type="match status" value="1"/>
</dbReference>
<sequence length="86" mass="8920">MLDEWIRAACAELGIDPADVHRDLILDVARDVAHGVARPAAPLTAYLMGLAVGRGAPVRDAAARLTEMAESWPGRSGPGSAPSSSD</sequence>
<name>A0ABV5YZA5_9ACTN</name>
<keyword evidence="3" id="KW-1185">Reference proteome</keyword>
<feature type="domain" description="DUF6457" evidence="1">
    <location>
        <begin position="2"/>
        <end position="75"/>
    </location>
</feature>
<evidence type="ECO:0000259" key="1">
    <source>
        <dbReference type="Pfam" id="PF20058"/>
    </source>
</evidence>
<dbReference type="InterPro" id="IPR045598">
    <property type="entry name" value="DUF6457"/>
</dbReference>
<proteinExistence type="predicted"/>
<dbReference type="EMBL" id="JBHLZP010001044">
    <property type="protein sequence ID" value="MFB9840358.1"/>
    <property type="molecule type" value="Genomic_DNA"/>
</dbReference>
<accession>A0ABV5YZA5</accession>
<protein>
    <submittedName>
        <fullName evidence="2">DUF6457 domain-containing protein</fullName>
    </submittedName>
</protein>
<comment type="caution">
    <text evidence="2">The sequence shown here is derived from an EMBL/GenBank/DDBJ whole genome shotgun (WGS) entry which is preliminary data.</text>
</comment>
<reference evidence="2 3" key="1">
    <citation type="submission" date="2024-09" db="EMBL/GenBank/DDBJ databases">
        <authorList>
            <person name="Sun Q."/>
            <person name="Mori K."/>
        </authorList>
    </citation>
    <scope>NUCLEOTIDE SEQUENCE [LARGE SCALE GENOMIC DNA]</scope>
    <source>
        <strain evidence="2 3">TBRC 0563</strain>
    </source>
</reference>
<evidence type="ECO:0000313" key="3">
    <source>
        <dbReference type="Proteomes" id="UP001589627"/>
    </source>
</evidence>
<dbReference type="Proteomes" id="UP001589627">
    <property type="component" value="Unassembled WGS sequence"/>
</dbReference>